<accession>A0A1J5TXX4</accession>
<evidence type="ECO:0000313" key="2">
    <source>
        <dbReference type="Proteomes" id="UP000182798"/>
    </source>
</evidence>
<gene>
    <name evidence="1" type="ORF">BGC33_07205</name>
</gene>
<sequence>MRQNISKNKMNIAPDHSEKNLQNNTIALLKAMGWQFITSKAMQDYRENTNQVVLKDVLLKQLQALNSF</sequence>
<name>A0A1J5TXX4_9GAMM</name>
<dbReference type="Proteomes" id="UP000182798">
    <property type="component" value="Unassembled WGS sequence"/>
</dbReference>
<dbReference type="EMBL" id="MIQH01000169">
    <property type="protein sequence ID" value="OIR25602.1"/>
    <property type="molecule type" value="Genomic_DNA"/>
</dbReference>
<comment type="caution">
    <text evidence="1">The sequence shown here is derived from an EMBL/GenBank/DDBJ whole genome shotgun (WGS) entry which is preliminary data.</text>
</comment>
<reference evidence="2" key="1">
    <citation type="submission" date="2016-09" db="EMBL/GenBank/DDBJ databases">
        <title>Genome Sequence of Bathymodiolus thermophilus sulfur-oxidizing gill endosymbiont.</title>
        <authorList>
            <person name="Ponnudurai R."/>
            <person name="Kleiner M."/>
            <person name="Sayavedra L."/>
            <person name="Thuermer A."/>
            <person name="Felbeck H."/>
            <person name="Schlueter R."/>
            <person name="Schweder T."/>
            <person name="Markert S."/>
        </authorList>
    </citation>
    <scope>NUCLEOTIDE SEQUENCE [LARGE SCALE GENOMIC DNA]</scope>
    <source>
        <strain evidence="2">BAT/CrabSpa'14</strain>
    </source>
</reference>
<dbReference type="AlphaFoldDB" id="A0A1J5TXX4"/>
<proteinExistence type="predicted"/>
<organism evidence="1 2">
    <name type="scientific">Bathymodiolus thermophilus thioautotrophic gill symbiont</name>
    <dbReference type="NCBI Taxonomy" id="2360"/>
    <lineage>
        <taxon>Bacteria</taxon>
        <taxon>Pseudomonadati</taxon>
        <taxon>Pseudomonadota</taxon>
        <taxon>Gammaproteobacteria</taxon>
        <taxon>sulfur-oxidizing symbionts</taxon>
    </lineage>
</organism>
<protein>
    <submittedName>
        <fullName evidence="1">Uncharacterized protein</fullName>
    </submittedName>
</protein>
<evidence type="ECO:0000313" key="1">
    <source>
        <dbReference type="EMBL" id="OIR25602.1"/>
    </source>
</evidence>